<gene>
    <name evidence="1" type="ORF">B0I10_1132</name>
</gene>
<organism evidence="1 2">
    <name type="scientific">Flavobacterium lacus</name>
    <dbReference type="NCBI Taxonomy" id="1353778"/>
    <lineage>
        <taxon>Bacteria</taxon>
        <taxon>Pseudomonadati</taxon>
        <taxon>Bacteroidota</taxon>
        <taxon>Flavobacteriia</taxon>
        <taxon>Flavobacteriales</taxon>
        <taxon>Flavobacteriaceae</taxon>
        <taxon>Flavobacterium</taxon>
    </lineage>
</organism>
<comment type="caution">
    <text evidence="1">The sequence shown here is derived from an EMBL/GenBank/DDBJ whole genome shotgun (WGS) entry which is preliminary data.</text>
</comment>
<evidence type="ECO:0000313" key="1">
    <source>
        <dbReference type="EMBL" id="RAR46886.1"/>
    </source>
</evidence>
<dbReference type="RefSeq" id="WP_112086802.1">
    <property type="nucleotide sequence ID" value="NZ_QLSV01000013.1"/>
</dbReference>
<reference evidence="1 2" key="1">
    <citation type="submission" date="2018-06" db="EMBL/GenBank/DDBJ databases">
        <title>Genomic Encyclopedia of Type Strains, Phase III (KMG-III): the genomes of soil and plant-associated and newly described type strains.</title>
        <authorList>
            <person name="Whitman W."/>
        </authorList>
    </citation>
    <scope>NUCLEOTIDE SEQUENCE [LARGE SCALE GENOMIC DNA]</scope>
    <source>
        <strain evidence="1 2">CGMCC 1.12504</strain>
    </source>
</reference>
<keyword evidence="2" id="KW-1185">Reference proteome</keyword>
<name>A0A328WNZ7_9FLAO</name>
<dbReference type="EMBL" id="QLSV01000013">
    <property type="protein sequence ID" value="RAR46886.1"/>
    <property type="molecule type" value="Genomic_DNA"/>
</dbReference>
<accession>A0A328WNZ7</accession>
<dbReference type="OrthoDB" id="961510at2"/>
<protein>
    <submittedName>
        <fullName evidence="1">Uncharacterized protein</fullName>
    </submittedName>
</protein>
<proteinExistence type="predicted"/>
<dbReference type="AlphaFoldDB" id="A0A328WNZ7"/>
<sequence length="83" mass="9756">MKLITFLALPEKEQYQTLFESGVLVAERNEKPVIKKLYSLNTFYVEVHLHYGTEDILFKKVFKEGELLDSYLSEFKLVLPKTN</sequence>
<dbReference type="Proteomes" id="UP000249518">
    <property type="component" value="Unassembled WGS sequence"/>
</dbReference>
<evidence type="ECO:0000313" key="2">
    <source>
        <dbReference type="Proteomes" id="UP000249518"/>
    </source>
</evidence>